<evidence type="ECO:0000313" key="2">
    <source>
        <dbReference type="Proteomes" id="UP000275408"/>
    </source>
</evidence>
<keyword evidence="2" id="KW-1185">Reference proteome</keyword>
<comment type="caution">
    <text evidence="1">The sequence shown here is derived from an EMBL/GenBank/DDBJ whole genome shotgun (WGS) entry which is preliminary data.</text>
</comment>
<gene>
    <name evidence="1" type="ORF">pdam_00020328</name>
</gene>
<dbReference type="EMBL" id="RCHS01004149">
    <property type="protein sequence ID" value="RMX37377.1"/>
    <property type="molecule type" value="Genomic_DNA"/>
</dbReference>
<evidence type="ECO:0008006" key="3">
    <source>
        <dbReference type="Google" id="ProtNLM"/>
    </source>
</evidence>
<sequence length="179" mass="20960">MSAPWDQGIVNQFNRTLGERLLPFQYSLEVNFTSGKRSTEWVKCLSDVVSHFNGQVTRLIEKKPVHTIKGKMTIFECVPCRWPNILQVDPGHEFMNEVTKEMAKHGVRIRRGNLNGIFEQFNLTLGDRLFIFQYSPEMNFTSRKRKTEWVTRLTEKKPDDTIKEKLEKLECLTTSKSFD</sequence>
<proteinExistence type="predicted"/>
<reference evidence="1 2" key="1">
    <citation type="journal article" date="2018" name="Sci. Rep.">
        <title>Comparative analysis of the Pocillopora damicornis genome highlights role of immune system in coral evolution.</title>
        <authorList>
            <person name="Cunning R."/>
            <person name="Bay R.A."/>
            <person name="Gillette P."/>
            <person name="Baker A.C."/>
            <person name="Traylor-Knowles N."/>
        </authorList>
    </citation>
    <scope>NUCLEOTIDE SEQUENCE [LARGE SCALE GENOMIC DNA]</scope>
    <source>
        <strain evidence="1">RSMAS</strain>
        <tissue evidence="1">Whole animal</tissue>
    </source>
</reference>
<organism evidence="1 2">
    <name type="scientific">Pocillopora damicornis</name>
    <name type="common">Cauliflower coral</name>
    <name type="synonym">Millepora damicornis</name>
    <dbReference type="NCBI Taxonomy" id="46731"/>
    <lineage>
        <taxon>Eukaryota</taxon>
        <taxon>Metazoa</taxon>
        <taxon>Cnidaria</taxon>
        <taxon>Anthozoa</taxon>
        <taxon>Hexacorallia</taxon>
        <taxon>Scleractinia</taxon>
        <taxon>Astrocoeniina</taxon>
        <taxon>Pocilloporidae</taxon>
        <taxon>Pocillopora</taxon>
    </lineage>
</organism>
<evidence type="ECO:0000313" key="1">
    <source>
        <dbReference type="EMBL" id="RMX37377.1"/>
    </source>
</evidence>
<dbReference type="Proteomes" id="UP000275408">
    <property type="component" value="Unassembled WGS sequence"/>
</dbReference>
<accession>A0A3M6T7J3</accession>
<protein>
    <recommendedName>
        <fullName evidence="3">Integrase catalytic domain-containing protein</fullName>
    </recommendedName>
</protein>
<name>A0A3M6T7J3_POCDA</name>
<dbReference type="AlphaFoldDB" id="A0A3M6T7J3"/>